<evidence type="ECO:0000313" key="2">
    <source>
        <dbReference type="EMBL" id="SNR42491.1"/>
    </source>
</evidence>
<dbReference type="EMBL" id="FZNN01000004">
    <property type="protein sequence ID" value="SNR42491.1"/>
    <property type="molecule type" value="Genomic_DNA"/>
</dbReference>
<evidence type="ECO:0008006" key="4">
    <source>
        <dbReference type="Google" id="ProtNLM"/>
    </source>
</evidence>
<dbReference type="RefSeq" id="WP_245840753.1">
    <property type="nucleotide sequence ID" value="NZ_FZNN01000004.1"/>
</dbReference>
<evidence type="ECO:0000313" key="3">
    <source>
        <dbReference type="Proteomes" id="UP000198417"/>
    </source>
</evidence>
<gene>
    <name evidence="2" type="ORF">SAMN06265370_104230</name>
</gene>
<keyword evidence="3" id="KW-1185">Reference proteome</keyword>
<dbReference type="Proteomes" id="UP000198417">
    <property type="component" value="Unassembled WGS sequence"/>
</dbReference>
<reference evidence="2 3" key="1">
    <citation type="submission" date="2017-06" db="EMBL/GenBank/DDBJ databases">
        <authorList>
            <person name="Kim H.J."/>
            <person name="Triplett B.A."/>
        </authorList>
    </citation>
    <scope>NUCLEOTIDE SEQUENCE [LARGE SCALE GENOMIC DNA]</scope>
    <source>
        <strain evidence="2 3">DSM 29052</strain>
    </source>
</reference>
<dbReference type="AlphaFoldDB" id="A0A238W7V6"/>
<feature type="signal peptide" evidence="1">
    <location>
        <begin position="1"/>
        <end position="20"/>
    </location>
</feature>
<sequence>MRTILLLSLLAMAMTTTACSRNKGVAFDGVVYKAKARAERSNRKDFTVTVQPVTAQGLAGAIAAARHEGIKHCIRYYGTSDIVWIVGPETPADQLRIDGNTLTFTGSCVDA</sequence>
<name>A0A238W7V6_9RHOB</name>
<feature type="chain" id="PRO_5012782729" description="Peptidase inhibitor I78 family protein" evidence="1">
    <location>
        <begin position="21"/>
        <end position="111"/>
    </location>
</feature>
<proteinExistence type="predicted"/>
<organism evidence="2 3">
    <name type="scientific">Puniceibacterium sediminis</name>
    <dbReference type="NCBI Taxonomy" id="1608407"/>
    <lineage>
        <taxon>Bacteria</taxon>
        <taxon>Pseudomonadati</taxon>
        <taxon>Pseudomonadota</taxon>
        <taxon>Alphaproteobacteria</taxon>
        <taxon>Rhodobacterales</taxon>
        <taxon>Paracoccaceae</taxon>
        <taxon>Puniceibacterium</taxon>
    </lineage>
</organism>
<protein>
    <recommendedName>
        <fullName evidence="4">Peptidase inhibitor I78 family protein</fullName>
    </recommendedName>
</protein>
<dbReference type="PROSITE" id="PS51257">
    <property type="entry name" value="PROKAR_LIPOPROTEIN"/>
    <property type="match status" value="1"/>
</dbReference>
<keyword evidence="1" id="KW-0732">Signal</keyword>
<accession>A0A238W7V6</accession>
<evidence type="ECO:0000256" key="1">
    <source>
        <dbReference type="SAM" id="SignalP"/>
    </source>
</evidence>